<sequence length="159" mass="18170">MHFYLLLSSCIVLLFTVILRVLHFPSEQKGKFYRIVVVTSTIPLLAIATLEVTLPLWIPFVYKQKWVSSLRITMTDFIPIALGGIIILMLILLAWKKHSGRLVALSYLISTFAVSSIGYLVLLFCFVGLCMLTFVAFRDVLELYSIRRSQELQMQCMTS</sequence>
<comment type="caution">
    <text evidence="2">The sequence shown here is derived from an EMBL/GenBank/DDBJ whole genome shotgun (WGS) entry which is preliminary data.</text>
</comment>
<dbReference type="EMBL" id="UGGQ01000006">
    <property type="protein sequence ID" value="STO15617.1"/>
    <property type="molecule type" value="Genomic_DNA"/>
</dbReference>
<accession>A0A8G2M4F5</accession>
<feature type="transmembrane region" description="Helical" evidence="1">
    <location>
        <begin position="6"/>
        <end position="23"/>
    </location>
</feature>
<proteinExistence type="predicted"/>
<name>A0A8G2M4F5_9ACTO</name>
<gene>
    <name evidence="2" type="ORF">NCTC11819_00158</name>
</gene>
<organism evidence="2 3">
    <name type="scientific">Mobiluncus mulieris</name>
    <dbReference type="NCBI Taxonomy" id="2052"/>
    <lineage>
        <taxon>Bacteria</taxon>
        <taxon>Bacillati</taxon>
        <taxon>Actinomycetota</taxon>
        <taxon>Actinomycetes</taxon>
        <taxon>Actinomycetales</taxon>
        <taxon>Actinomycetaceae</taxon>
        <taxon>Mobiluncus</taxon>
    </lineage>
</organism>
<keyword evidence="1" id="KW-0472">Membrane</keyword>
<keyword evidence="1" id="KW-1133">Transmembrane helix</keyword>
<dbReference type="Proteomes" id="UP000255284">
    <property type="component" value="Unassembled WGS sequence"/>
</dbReference>
<dbReference type="AlphaFoldDB" id="A0A8G2M4F5"/>
<evidence type="ECO:0000313" key="3">
    <source>
        <dbReference type="Proteomes" id="UP000255284"/>
    </source>
</evidence>
<evidence type="ECO:0000256" key="1">
    <source>
        <dbReference type="SAM" id="Phobius"/>
    </source>
</evidence>
<evidence type="ECO:0000313" key="2">
    <source>
        <dbReference type="EMBL" id="STO15617.1"/>
    </source>
</evidence>
<feature type="transmembrane region" description="Helical" evidence="1">
    <location>
        <begin position="35"/>
        <end position="57"/>
    </location>
</feature>
<keyword evidence="1" id="KW-0812">Transmembrane</keyword>
<protein>
    <submittedName>
        <fullName evidence="2">Uncharacterized protein</fullName>
    </submittedName>
</protein>
<feature type="transmembrane region" description="Helical" evidence="1">
    <location>
        <begin position="77"/>
        <end position="95"/>
    </location>
</feature>
<reference evidence="2 3" key="1">
    <citation type="submission" date="2018-06" db="EMBL/GenBank/DDBJ databases">
        <authorList>
            <consortium name="Pathogen Informatics"/>
            <person name="Doyle S."/>
        </authorList>
    </citation>
    <scope>NUCLEOTIDE SEQUENCE [LARGE SCALE GENOMIC DNA]</scope>
    <source>
        <strain evidence="2 3">NCTC11819</strain>
    </source>
</reference>
<feature type="transmembrane region" description="Helical" evidence="1">
    <location>
        <begin position="107"/>
        <end position="137"/>
    </location>
</feature>